<comment type="caution">
    <text evidence="2">The sequence shown here is derived from an EMBL/GenBank/DDBJ whole genome shotgun (WGS) entry which is preliminary data.</text>
</comment>
<accession>A0ABV5JJG3</accession>
<dbReference type="RefSeq" id="WP_213890488.1">
    <property type="nucleotide sequence ID" value="NZ_JAGFNU010000011.1"/>
</dbReference>
<proteinExistence type="predicted"/>
<dbReference type="InterPro" id="IPR028992">
    <property type="entry name" value="Hedgehog/Intein_dom"/>
</dbReference>
<dbReference type="InterPro" id="IPR036844">
    <property type="entry name" value="Hint_dom_sf"/>
</dbReference>
<protein>
    <submittedName>
        <fullName evidence="2">Hint domain-containing protein</fullName>
    </submittedName>
</protein>
<dbReference type="Proteomes" id="UP001589683">
    <property type="component" value="Unassembled WGS sequence"/>
</dbReference>
<reference evidence="2 3" key="1">
    <citation type="submission" date="2024-09" db="EMBL/GenBank/DDBJ databases">
        <authorList>
            <person name="Sun Q."/>
            <person name="Mori K."/>
        </authorList>
    </citation>
    <scope>NUCLEOTIDE SEQUENCE [LARGE SCALE GENOMIC DNA]</scope>
    <source>
        <strain evidence="2 3">CECT 8726</strain>
    </source>
</reference>
<dbReference type="Pfam" id="PF13403">
    <property type="entry name" value="Hint_2"/>
    <property type="match status" value="1"/>
</dbReference>
<name>A0ABV5JJG3_9RHOB</name>
<dbReference type="EMBL" id="JBHMEA010000050">
    <property type="protein sequence ID" value="MFB9233591.1"/>
    <property type="molecule type" value="Genomic_DNA"/>
</dbReference>
<feature type="domain" description="Hedgehog/Intein (Hint)" evidence="1">
    <location>
        <begin position="147"/>
        <end position="281"/>
    </location>
</feature>
<dbReference type="SUPFAM" id="SSF51294">
    <property type="entry name" value="Hedgehog/intein (Hint) domain"/>
    <property type="match status" value="1"/>
</dbReference>
<sequence length="318" mass="35682">MAKGSLVIEISTLEENSNALELINFYSVSDWGTQLKISLTQNDTVILRHIQGSRQITLETGEGALVRAQPSRIIFSWDAPQRWGQLTIENLDDGSVHTKDVSDPLPVPVVDVHHMTMSPESTRAVSEVLFFTFSDQIEEHGLIPGIVASSPVETPNGPELVQNLRVGDLVSTLDSGPQPIRCLMVRDVPAHGHYQPLRLRAPYFELNQDIMVARNLRLLVEGDMVEYLFGEEEVLINAEHLQDTYSVLPETRLKTIRYYQLLFDRPEILNVAGSSVESLFRPQPSGEDFSDELPVHTEPSRPVLRPFEAYTLKSMRAG</sequence>
<organism evidence="2 3">
    <name type="scientific">Pseudohalocynthiibacter aestuariivivens</name>
    <dbReference type="NCBI Taxonomy" id="1591409"/>
    <lineage>
        <taxon>Bacteria</taxon>
        <taxon>Pseudomonadati</taxon>
        <taxon>Pseudomonadota</taxon>
        <taxon>Alphaproteobacteria</taxon>
        <taxon>Rhodobacterales</taxon>
        <taxon>Paracoccaceae</taxon>
        <taxon>Pseudohalocynthiibacter</taxon>
    </lineage>
</organism>
<evidence type="ECO:0000313" key="2">
    <source>
        <dbReference type="EMBL" id="MFB9233591.1"/>
    </source>
</evidence>
<evidence type="ECO:0000259" key="1">
    <source>
        <dbReference type="Pfam" id="PF13403"/>
    </source>
</evidence>
<evidence type="ECO:0000313" key="3">
    <source>
        <dbReference type="Proteomes" id="UP001589683"/>
    </source>
</evidence>
<gene>
    <name evidence="2" type="ORF">ACFFUT_17495</name>
</gene>
<keyword evidence="3" id="KW-1185">Reference proteome</keyword>